<dbReference type="RefSeq" id="WP_218587316.1">
    <property type="nucleotide sequence ID" value="NZ_FRDJ01000007.1"/>
</dbReference>
<evidence type="ECO:0000313" key="2">
    <source>
        <dbReference type="EMBL" id="SHN63792.1"/>
    </source>
</evidence>
<dbReference type="AlphaFoldDB" id="A0A1M7SZ91"/>
<gene>
    <name evidence="2" type="ORF">SAMN02745226_01381</name>
</gene>
<dbReference type="GO" id="GO:0030975">
    <property type="term" value="F:thiamine binding"/>
    <property type="evidence" value="ECO:0007669"/>
    <property type="project" value="TreeGrafter"/>
</dbReference>
<dbReference type="InterPro" id="IPR026045">
    <property type="entry name" value="Ferric-bd"/>
</dbReference>
<dbReference type="SUPFAM" id="SSF53850">
    <property type="entry name" value="Periplasmic binding protein-like II"/>
    <property type="match status" value="1"/>
</dbReference>
<evidence type="ECO:0000256" key="1">
    <source>
        <dbReference type="ARBA" id="ARBA00022729"/>
    </source>
</evidence>
<dbReference type="GO" id="GO:0015888">
    <property type="term" value="P:thiamine transport"/>
    <property type="evidence" value="ECO:0007669"/>
    <property type="project" value="TreeGrafter"/>
</dbReference>
<dbReference type="STRING" id="1121883.SAMN02745226_01381"/>
<dbReference type="EMBL" id="FRDJ01000007">
    <property type="protein sequence ID" value="SHN63792.1"/>
    <property type="molecule type" value="Genomic_DNA"/>
</dbReference>
<reference evidence="3" key="1">
    <citation type="submission" date="2016-12" db="EMBL/GenBank/DDBJ databases">
        <authorList>
            <person name="Varghese N."/>
            <person name="Submissions S."/>
        </authorList>
    </citation>
    <scope>NUCLEOTIDE SEQUENCE [LARGE SCALE GENOMIC DNA]</scope>
    <source>
        <strain evidence="3">DSM 13020</strain>
    </source>
</reference>
<dbReference type="CDD" id="cd13544">
    <property type="entry name" value="PBP2_Fbp_like_1"/>
    <property type="match status" value="1"/>
</dbReference>
<name>A0A1M7SZ91_FERGO</name>
<dbReference type="PIRSF" id="PIRSF002825">
    <property type="entry name" value="CfbpA"/>
    <property type="match status" value="1"/>
</dbReference>
<dbReference type="Pfam" id="PF13343">
    <property type="entry name" value="SBP_bac_6"/>
    <property type="match status" value="1"/>
</dbReference>
<dbReference type="PANTHER" id="PTHR30006:SF2">
    <property type="entry name" value="ABC TRANSPORTER SUBSTRATE-BINDING PROTEIN"/>
    <property type="match status" value="1"/>
</dbReference>
<dbReference type="Proteomes" id="UP000184207">
    <property type="component" value="Unassembled WGS sequence"/>
</dbReference>
<protein>
    <submittedName>
        <fullName evidence="2">Iron(III) transport system substrate-binding protein</fullName>
    </submittedName>
</protein>
<proteinExistence type="predicted"/>
<evidence type="ECO:0000313" key="3">
    <source>
        <dbReference type="Proteomes" id="UP000184207"/>
    </source>
</evidence>
<dbReference type="Gene3D" id="3.40.190.10">
    <property type="entry name" value="Periplasmic binding protein-like II"/>
    <property type="match status" value="2"/>
</dbReference>
<sequence length="330" mass="37212">MLKRLLLALMILTVLLGSFAFSKKLVVYSSVDEANARKILTAFTKDTGIDVDFVFLSSGPALARIEAEKQNPQADVWFGAPMENHIIAKERGLTQPYKITMPKEISSRFYDKEGFYYPIYMNPLGIGVNMTMLEKMKLPLPESWNDLLKTVYKKTIQYPNPQSSGTGYSFVTGLIKILGEDAAMKFLKLMAKNVQTYTQSGTAPSKAVGIGEAVFGIQFTPAFFQFMDQGYNVKVVFPKEGVPYEVACMSIIKGAKNIEEAQKLVEWILSKKGQQEIINQKTYFYPIRTDVDFGNLPPLSSIKLIHVDPKWAADNKTRIVNRWINEVLPY</sequence>
<organism evidence="2 3">
    <name type="scientific">Fervidobacterium gondwanense DSM 13020</name>
    <dbReference type="NCBI Taxonomy" id="1121883"/>
    <lineage>
        <taxon>Bacteria</taxon>
        <taxon>Thermotogati</taxon>
        <taxon>Thermotogota</taxon>
        <taxon>Thermotogae</taxon>
        <taxon>Thermotogales</taxon>
        <taxon>Fervidobacteriaceae</taxon>
        <taxon>Fervidobacterium</taxon>
    </lineage>
</organism>
<keyword evidence="3" id="KW-1185">Reference proteome</keyword>
<dbReference type="GO" id="GO:0030288">
    <property type="term" value="C:outer membrane-bounded periplasmic space"/>
    <property type="evidence" value="ECO:0007669"/>
    <property type="project" value="TreeGrafter"/>
</dbReference>
<dbReference type="PANTHER" id="PTHR30006">
    <property type="entry name" value="THIAMINE-BINDING PERIPLASMIC PROTEIN-RELATED"/>
    <property type="match status" value="1"/>
</dbReference>
<accession>A0A1M7SZ91</accession>
<dbReference type="GO" id="GO:0030976">
    <property type="term" value="F:thiamine pyrophosphate binding"/>
    <property type="evidence" value="ECO:0007669"/>
    <property type="project" value="TreeGrafter"/>
</dbReference>
<keyword evidence="1" id="KW-0732">Signal</keyword>